<evidence type="ECO:0000256" key="7">
    <source>
        <dbReference type="ARBA" id="ARBA00023053"/>
    </source>
</evidence>
<reference evidence="14" key="1">
    <citation type="journal article" date="2020" name="bioRxiv">
        <title>Chromosome-level reference genome of the European wasp spider Argiope bruennichi: a resource for studies on range expansion and evolutionary adaptation.</title>
        <authorList>
            <person name="Sheffer M.M."/>
            <person name="Hoppe A."/>
            <person name="Krehenwinkel H."/>
            <person name="Uhl G."/>
            <person name="Kuss A.W."/>
            <person name="Jensen L."/>
            <person name="Jensen C."/>
            <person name="Gillespie R.G."/>
            <person name="Hoff K.J."/>
            <person name="Prost S."/>
        </authorList>
    </citation>
    <scope>NUCLEOTIDE SEQUENCE</scope>
</reference>
<dbReference type="Proteomes" id="UP000807504">
    <property type="component" value="Unassembled WGS sequence"/>
</dbReference>
<dbReference type="GO" id="GO:0005886">
    <property type="term" value="C:plasma membrane"/>
    <property type="evidence" value="ECO:0007669"/>
    <property type="project" value="TreeGrafter"/>
</dbReference>
<evidence type="ECO:0000256" key="13">
    <source>
        <dbReference type="SAM" id="Phobius"/>
    </source>
</evidence>
<keyword evidence="10 12" id="KW-0739">Sodium transport</keyword>
<keyword evidence="15" id="KW-1185">Reference proteome</keyword>
<keyword evidence="7" id="KW-0915">Sodium</keyword>
<dbReference type="PANTHER" id="PTHR11690:SF248">
    <property type="entry name" value="PICKPOCKET 17, ISOFORM A"/>
    <property type="match status" value="1"/>
</dbReference>
<dbReference type="Gene3D" id="2.60.470.10">
    <property type="entry name" value="Acid-sensing ion channels like domains"/>
    <property type="match status" value="1"/>
</dbReference>
<keyword evidence="6 13" id="KW-1133">Transmembrane helix</keyword>
<dbReference type="PRINTS" id="PR01078">
    <property type="entry name" value="AMINACHANNEL"/>
</dbReference>
<evidence type="ECO:0000313" key="15">
    <source>
        <dbReference type="Proteomes" id="UP000807504"/>
    </source>
</evidence>
<name>A0A8T0FXI2_ARGBR</name>
<keyword evidence="3 12" id="KW-0813">Transport</keyword>
<sequence>MKAIHAECVQDPSKCPDYVKEEGLGDSVRGIAGLPPLVLPERRGFHLRNNNESKVHLEFLEKYYKLSSFNRENTGYQLQEIVKSCSFNFKPCEFRHNLNMRYGNCFTFNQLNGDFQNVLIETSVGPSNGLEMSLSIEPDQYLSISHTTGIRIAVHDPSDEPNPEDKGITIAPGFETHVALKQTVMRRLPAPYKDECVFYGDETRSLMKSRTLCVQACIQEYNFAKCGCIEPTFWTMSPYKHCNTTNSAEMNCLDSLVKDLATHGADCQCPPPCLSKHYNEQITKALWPSSASFLEKNISNISEASLELYRKYHARVRIFFSTLERSVYEQTGMFHDSEMLSNLGGEFALWLGLSLFVLCELMEAFFFLVNYLMCDVKERIDLLSLNM</sequence>
<protein>
    <submittedName>
        <fullName evidence="14">Degenerin mec-10 like protein</fullName>
    </submittedName>
</protein>
<evidence type="ECO:0000256" key="11">
    <source>
        <dbReference type="ARBA" id="ARBA00023303"/>
    </source>
</evidence>
<organism evidence="14 15">
    <name type="scientific">Argiope bruennichi</name>
    <name type="common">Wasp spider</name>
    <name type="synonym">Aranea bruennichi</name>
    <dbReference type="NCBI Taxonomy" id="94029"/>
    <lineage>
        <taxon>Eukaryota</taxon>
        <taxon>Metazoa</taxon>
        <taxon>Ecdysozoa</taxon>
        <taxon>Arthropoda</taxon>
        <taxon>Chelicerata</taxon>
        <taxon>Arachnida</taxon>
        <taxon>Araneae</taxon>
        <taxon>Araneomorphae</taxon>
        <taxon>Entelegynae</taxon>
        <taxon>Araneoidea</taxon>
        <taxon>Araneidae</taxon>
        <taxon>Argiope</taxon>
    </lineage>
</organism>
<evidence type="ECO:0000256" key="4">
    <source>
        <dbReference type="ARBA" id="ARBA00022461"/>
    </source>
</evidence>
<evidence type="ECO:0000256" key="9">
    <source>
        <dbReference type="ARBA" id="ARBA00023136"/>
    </source>
</evidence>
<comment type="caution">
    <text evidence="14">The sequence shown here is derived from an EMBL/GenBank/DDBJ whole genome shotgun (WGS) entry which is preliminary data.</text>
</comment>
<proteinExistence type="inferred from homology"/>
<dbReference type="PANTHER" id="PTHR11690">
    <property type="entry name" value="AMILORIDE-SENSITIVE SODIUM CHANNEL-RELATED"/>
    <property type="match status" value="1"/>
</dbReference>
<dbReference type="InterPro" id="IPR001873">
    <property type="entry name" value="ENaC"/>
</dbReference>
<evidence type="ECO:0000313" key="14">
    <source>
        <dbReference type="EMBL" id="KAF8793543.1"/>
    </source>
</evidence>
<dbReference type="Gene3D" id="1.10.287.820">
    <property type="entry name" value="Acid-sensing ion channel domain"/>
    <property type="match status" value="1"/>
</dbReference>
<gene>
    <name evidence="14" type="ORF">HNY73_005008</name>
</gene>
<keyword evidence="9 13" id="KW-0472">Membrane</keyword>
<evidence type="ECO:0000256" key="10">
    <source>
        <dbReference type="ARBA" id="ARBA00023201"/>
    </source>
</evidence>
<keyword evidence="4 12" id="KW-0894">Sodium channel</keyword>
<accession>A0A8T0FXI2</accession>
<dbReference type="Pfam" id="PF00858">
    <property type="entry name" value="ASC"/>
    <property type="match status" value="1"/>
</dbReference>
<feature type="transmembrane region" description="Helical" evidence="13">
    <location>
        <begin position="347"/>
        <end position="369"/>
    </location>
</feature>
<comment type="similarity">
    <text evidence="2 12">Belongs to the amiloride-sensitive sodium channel (TC 1.A.6) family.</text>
</comment>
<reference evidence="14" key="2">
    <citation type="submission" date="2020-06" db="EMBL/GenBank/DDBJ databases">
        <authorList>
            <person name="Sheffer M."/>
        </authorList>
    </citation>
    <scope>NUCLEOTIDE SEQUENCE</scope>
</reference>
<dbReference type="AlphaFoldDB" id="A0A8T0FXI2"/>
<keyword evidence="5 12" id="KW-0812">Transmembrane</keyword>
<evidence type="ECO:0000256" key="5">
    <source>
        <dbReference type="ARBA" id="ARBA00022692"/>
    </source>
</evidence>
<evidence type="ECO:0000256" key="1">
    <source>
        <dbReference type="ARBA" id="ARBA00004141"/>
    </source>
</evidence>
<evidence type="ECO:0000256" key="8">
    <source>
        <dbReference type="ARBA" id="ARBA00023065"/>
    </source>
</evidence>
<dbReference type="EMBL" id="JABXBU010000003">
    <property type="protein sequence ID" value="KAF8793543.1"/>
    <property type="molecule type" value="Genomic_DNA"/>
</dbReference>
<keyword evidence="11 12" id="KW-0407">Ion channel</keyword>
<evidence type="ECO:0000256" key="12">
    <source>
        <dbReference type="RuleBase" id="RU000679"/>
    </source>
</evidence>
<evidence type="ECO:0000256" key="2">
    <source>
        <dbReference type="ARBA" id="ARBA00007193"/>
    </source>
</evidence>
<comment type="subcellular location">
    <subcellularLocation>
        <location evidence="1">Membrane</location>
        <topology evidence="1">Multi-pass membrane protein</topology>
    </subcellularLocation>
</comment>
<evidence type="ECO:0000256" key="3">
    <source>
        <dbReference type="ARBA" id="ARBA00022448"/>
    </source>
</evidence>
<dbReference type="GO" id="GO:0015280">
    <property type="term" value="F:ligand-gated sodium channel activity"/>
    <property type="evidence" value="ECO:0007669"/>
    <property type="project" value="TreeGrafter"/>
</dbReference>
<keyword evidence="8 12" id="KW-0406">Ion transport</keyword>
<evidence type="ECO:0000256" key="6">
    <source>
        <dbReference type="ARBA" id="ARBA00022989"/>
    </source>
</evidence>